<sequence length="55" mass="6500">MKENESIDTCLDRIKQDGYSPTRRVEEPIFIEENGQLIPYGRKIIFDAILLKHEH</sequence>
<evidence type="ECO:0000313" key="2">
    <source>
        <dbReference type="Proteomes" id="UP000019102"/>
    </source>
</evidence>
<reference evidence="1 2" key="1">
    <citation type="journal article" date="2014" name="Genome Announc.">
        <title>Draft Genome Sequence of the Boron-Tolerant and Moderately Halotolerant Bacterium Gracilibacillus boraciitolerans JCM 21714T.</title>
        <authorList>
            <person name="Ahmed I."/>
            <person name="Oshima K."/>
            <person name="Suda W."/>
            <person name="Kitamura K."/>
            <person name="Iida T."/>
            <person name="Ohmori Y."/>
            <person name="Fujiwara T."/>
            <person name="Hattori M."/>
            <person name="Ohkuma M."/>
        </authorList>
    </citation>
    <scope>NUCLEOTIDE SEQUENCE [LARGE SCALE GENOMIC DNA]</scope>
    <source>
        <strain evidence="1 2">JCM 21714</strain>
    </source>
</reference>
<evidence type="ECO:0000313" key="1">
    <source>
        <dbReference type="EMBL" id="GAE92341.1"/>
    </source>
</evidence>
<dbReference type="AlphaFoldDB" id="W4VGP5"/>
<keyword evidence="2" id="KW-1185">Reference proteome</keyword>
<gene>
    <name evidence="1" type="ORF">JCM21714_1332</name>
</gene>
<evidence type="ECO:0008006" key="3">
    <source>
        <dbReference type="Google" id="ProtNLM"/>
    </source>
</evidence>
<accession>W4VGP5</accession>
<dbReference type="Pfam" id="PF14044">
    <property type="entry name" value="NETI"/>
    <property type="match status" value="1"/>
</dbReference>
<dbReference type="Proteomes" id="UP000019102">
    <property type="component" value="Unassembled WGS sequence"/>
</dbReference>
<proteinExistence type="predicted"/>
<name>W4VGP5_9BACI</name>
<protein>
    <recommendedName>
        <fullName evidence="3">NETI motif-containing protein</fullName>
    </recommendedName>
</protein>
<organism evidence="1 2">
    <name type="scientific">Gracilibacillus boraciitolerans JCM 21714</name>
    <dbReference type="NCBI Taxonomy" id="1298598"/>
    <lineage>
        <taxon>Bacteria</taxon>
        <taxon>Bacillati</taxon>
        <taxon>Bacillota</taxon>
        <taxon>Bacilli</taxon>
        <taxon>Bacillales</taxon>
        <taxon>Bacillaceae</taxon>
        <taxon>Gracilibacillus</taxon>
    </lineage>
</organism>
<comment type="caution">
    <text evidence="1">The sequence shown here is derived from an EMBL/GenBank/DDBJ whole genome shotgun (WGS) entry which is preliminary data.</text>
</comment>
<dbReference type="EMBL" id="BAVS01000004">
    <property type="protein sequence ID" value="GAE92341.1"/>
    <property type="molecule type" value="Genomic_DNA"/>
</dbReference>
<dbReference type="eggNOG" id="ENOG50306W8">
    <property type="taxonomic scope" value="Bacteria"/>
</dbReference>
<dbReference type="InterPro" id="IPR025930">
    <property type="entry name" value="NETI"/>
</dbReference>
<dbReference type="STRING" id="1298598.JCM21714_1332"/>